<dbReference type="AlphaFoldDB" id="A0A0G4G441"/>
<feature type="compositionally biased region" description="Polar residues" evidence="8">
    <location>
        <begin position="524"/>
        <end position="533"/>
    </location>
</feature>
<feature type="region of interest" description="Disordered" evidence="8">
    <location>
        <begin position="644"/>
        <end position="684"/>
    </location>
</feature>
<feature type="region of interest" description="Disordered" evidence="8">
    <location>
        <begin position="454"/>
        <end position="475"/>
    </location>
</feature>
<dbReference type="PhylomeDB" id="A0A0G4G441"/>
<keyword evidence="5 9" id="KW-1133">Transmembrane helix</keyword>
<keyword evidence="4 9" id="KW-0812">Transmembrane</keyword>
<gene>
    <name evidence="11" type="ORF">Cvel_4157</name>
</gene>
<feature type="domain" description="Ammonium transporter AmtB-like" evidence="10">
    <location>
        <begin position="210"/>
        <end position="435"/>
    </location>
</feature>
<proteinExistence type="inferred from homology"/>
<evidence type="ECO:0000256" key="1">
    <source>
        <dbReference type="ARBA" id="ARBA00004141"/>
    </source>
</evidence>
<feature type="transmembrane region" description="Helical" evidence="9">
    <location>
        <begin position="148"/>
        <end position="167"/>
    </location>
</feature>
<feature type="transmembrane region" description="Helical" evidence="9">
    <location>
        <begin position="296"/>
        <end position="313"/>
    </location>
</feature>
<feature type="compositionally biased region" description="Acidic residues" evidence="8">
    <location>
        <begin position="554"/>
        <end position="578"/>
    </location>
</feature>
<reference evidence="11" key="1">
    <citation type="submission" date="2014-11" db="EMBL/GenBank/DDBJ databases">
        <authorList>
            <person name="Otto D Thomas"/>
            <person name="Naeem Raeece"/>
        </authorList>
    </citation>
    <scope>NUCLEOTIDE SEQUENCE</scope>
</reference>
<comment type="similarity">
    <text evidence="2">Belongs to the ammonia transporter channel (TC 1.A.11.2) family.</text>
</comment>
<dbReference type="PANTHER" id="PTHR11730">
    <property type="entry name" value="AMMONIUM TRANSPORTER"/>
    <property type="match status" value="1"/>
</dbReference>
<dbReference type="PANTHER" id="PTHR11730:SF6">
    <property type="entry name" value="AMMONIUM TRANSPORTER"/>
    <property type="match status" value="1"/>
</dbReference>
<feature type="compositionally biased region" description="Acidic residues" evidence="8">
    <location>
        <begin position="502"/>
        <end position="517"/>
    </location>
</feature>
<evidence type="ECO:0000313" key="11">
    <source>
        <dbReference type="EMBL" id="CEM23045.1"/>
    </source>
</evidence>
<dbReference type="VEuPathDB" id="CryptoDB:Cvel_4157"/>
<dbReference type="Gene3D" id="1.10.3430.10">
    <property type="entry name" value="Ammonium transporter AmtB like domains"/>
    <property type="match status" value="1"/>
</dbReference>
<evidence type="ECO:0000256" key="9">
    <source>
        <dbReference type="SAM" id="Phobius"/>
    </source>
</evidence>
<evidence type="ECO:0000256" key="3">
    <source>
        <dbReference type="ARBA" id="ARBA00022448"/>
    </source>
</evidence>
<feature type="transmembrane region" description="Helical" evidence="9">
    <location>
        <begin position="267"/>
        <end position="289"/>
    </location>
</feature>
<organism evidence="11">
    <name type="scientific">Chromera velia CCMP2878</name>
    <dbReference type="NCBI Taxonomy" id="1169474"/>
    <lineage>
        <taxon>Eukaryota</taxon>
        <taxon>Sar</taxon>
        <taxon>Alveolata</taxon>
        <taxon>Colpodellida</taxon>
        <taxon>Chromeraceae</taxon>
        <taxon>Chromera</taxon>
    </lineage>
</organism>
<feature type="transmembrane region" description="Helical" evidence="9">
    <location>
        <begin position="107"/>
        <end position="128"/>
    </location>
</feature>
<evidence type="ECO:0000256" key="7">
    <source>
        <dbReference type="ARBA" id="ARBA00023177"/>
    </source>
</evidence>
<dbReference type="InterPro" id="IPR029020">
    <property type="entry name" value="Ammonium/urea_transptr"/>
</dbReference>
<feature type="domain" description="Ammonium transporter AmtB-like" evidence="10">
    <location>
        <begin position="48"/>
        <end position="181"/>
    </location>
</feature>
<evidence type="ECO:0000256" key="8">
    <source>
        <dbReference type="SAM" id="MobiDB-lite"/>
    </source>
</evidence>
<feature type="transmembrane region" description="Helical" evidence="9">
    <location>
        <begin position="84"/>
        <end position="102"/>
    </location>
</feature>
<dbReference type="GO" id="GO:0005886">
    <property type="term" value="C:plasma membrane"/>
    <property type="evidence" value="ECO:0007669"/>
    <property type="project" value="TreeGrafter"/>
</dbReference>
<feature type="transmembrane region" description="Helical" evidence="9">
    <location>
        <begin position="388"/>
        <end position="408"/>
    </location>
</feature>
<accession>A0A0G4G441</accession>
<dbReference type="GO" id="GO:0008519">
    <property type="term" value="F:ammonium channel activity"/>
    <property type="evidence" value="ECO:0007669"/>
    <property type="project" value="InterPro"/>
</dbReference>
<feature type="region of interest" description="Disordered" evidence="8">
    <location>
        <begin position="495"/>
        <end position="631"/>
    </location>
</feature>
<keyword evidence="6 9" id="KW-0472">Membrane</keyword>
<feature type="compositionally biased region" description="Basic and acidic residues" evidence="8">
    <location>
        <begin position="644"/>
        <end position="661"/>
    </location>
</feature>
<dbReference type="GO" id="GO:0097272">
    <property type="term" value="P:ammonium homeostasis"/>
    <property type="evidence" value="ECO:0007669"/>
    <property type="project" value="TreeGrafter"/>
</dbReference>
<keyword evidence="7" id="KW-0924">Ammonia transport</keyword>
<evidence type="ECO:0000256" key="4">
    <source>
        <dbReference type="ARBA" id="ARBA00022692"/>
    </source>
</evidence>
<keyword evidence="3" id="KW-0813">Transport</keyword>
<dbReference type="EMBL" id="CDMZ01000871">
    <property type="protein sequence ID" value="CEM23045.1"/>
    <property type="molecule type" value="Genomic_DNA"/>
</dbReference>
<evidence type="ECO:0000259" key="10">
    <source>
        <dbReference type="Pfam" id="PF00909"/>
    </source>
</evidence>
<protein>
    <recommendedName>
        <fullName evidence="10">Ammonium transporter AmtB-like domain-containing protein</fullName>
    </recommendedName>
</protein>
<dbReference type="InterPro" id="IPR018047">
    <property type="entry name" value="Ammonium_transpt_CS"/>
</dbReference>
<feature type="transmembrane region" description="Helical" evidence="9">
    <location>
        <begin position="348"/>
        <end position="368"/>
    </location>
</feature>
<dbReference type="SUPFAM" id="SSF111352">
    <property type="entry name" value="Ammonium transporter"/>
    <property type="match status" value="1"/>
</dbReference>
<dbReference type="Pfam" id="PF00909">
    <property type="entry name" value="Ammonium_transp"/>
    <property type="match status" value="2"/>
</dbReference>
<comment type="subcellular location">
    <subcellularLocation>
        <location evidence="1">Membrane</location>
        <topology evidence="1">Multi-pass membrane protein</topology>
    </subcellularLocation>
</comment>
<name>A0A0G4G441_9ALVE</name>
<evidence type="ECO:0000256" key="6">
    <source>
        <dbReference type="ARBA" id="ARBA00023136"/>
    </source>
</evidence>
<sequence length="684" mass="74863">MRPNFPARNFPGHDHRHVIHRASNETTSTSSFLTSDDYDSLAAAGDEFFILSGYAISYGAGNEFMGWHKFFFIGLENGEMVGVFFQYTFAAAAATIVSGTLAERAKLAAYITYSCALTGIVYPVVVHWQWSSEGWLYNRGFMDFAGSGVVHTVGGTAALVGSIFLGARLGRFPPTKGEDETSPPSRAGGGLIRTQSFFYQIGGRKRSLVKVLPRHSIPFFVLGCFIQWVTFLCFNGGSQLRLFPEAVRDDDGNVVEVINHAWVVADIFWNTIMSGSGGCLSTLLAIWGYNRKWDAVSVLSGCLAGMVAICGGANQMDVWAAFTVGVVAGGVMVLWSKTLEFFRIDDPVEAVPVHLGCGVWGVLAVGIFGRDAGLIYTGNLEQFGIQFWGVLAIFGWVAAAMAPIYAILKYLDALRVDIEHERAGMDMVKHGEEAYNFADTTTVRNLQKATKTLIQSQRQLQRRATKGEENKRRRGSVWSLLGSSPFVRRVSAALGHGSSVKEEEDAEGGQVEPDLEEAERQIDPSPQNMSPRTAQRHDARHMSHGSSNLRGKEEDEEESDDDEEEEEGNGDDDAEENPASETLQKPSLSSDAKVPMIALSRPALPRPSLRGASSPSRNPRTRLSFRETRDGGAILGVLEGIPEKEKGAEIHKEKKKEKGEWADAPDAQFEIPPSEGSLELRPPR</sequence>
<dbReference type="InterPro" id="IPR024041">
    <property type="entry name" value="NH4_transpt_AmtB-like_dom"/>
</dbReference>
<feature type="transmembrane region" description="Helical" evidence="9">
    <location>
        <begin position="319"/>
        <end position="336"/>
    </location>
</feature>
<feature type="transmembrane region" description="Helical" evidence="9">
    <location>
        <begin position="216"/>
        <end position="237"/>
    </location>
</feature>
<evidence type="ECO:0000256" key="2">
    <source>
        <dbReference type="ARBA" id="ARBA00005887"/>
    </source>
</evidence>
<dbReference type="PROSITE" id="PS01219">
    <property type="entry name" value="AMMONIUM_TRANSP"/>
    <property type="match status" value="1"/>
</dbReference>
<feature type="compositionally biased region" description="Polar residues" evidence="8">
    <location>
        <begin position="579"/>
        <end position="590"/>
    </location>
</feature>
<evidence type="ECO:0000256" key="5">
    <source>
        <dbReference type="ARBA" id="ARBA00022989"/>
    </source>
</evidence>